<reference evidence="1" key="1">
    <citation type="journal article" date="2023" name="Science">
        <title>Genome structures resolve the early diversification of teleost fishes.</title>
        <authorList>
            <person name="Parey E."/>
            <person name="Louis A."/>
            <person name="Montfort J."/>
            <person name="Bouchez O."/>
            <person name="Roques C."/>
            <person name="Iampietro C."/>
            <person name="Lluch J."/>
            <person name="Castinel A."/>
            <person name="Donnadieu C."/>
            <person name="Desvignes T."/>
            <person name="Floi Bucao C."/>
            <person name="Jouanno E."/>
            <person name="Wen M."/>
            <person name="Mejri S."/>
            <person name="Dirks R."/>
            <person name="Jansen H."/>
            <person name="Henkel C."/>
            <person name="Chen W.J."/>
            <person name="Zahm M."/>
            <person name="Cabau C."/>
            <person name="Klopp C."/>
            <person name="Thompson A.W."/>
            <person name="Robinson-Rechavi M."/>
            <person name="Braasch I."/>
            <person name="Lecointre G."/>
            <person name="Bobe J."/>
            <person name="Postlethwait J.H."/>
            <person name="Berthelot C."/>
            <person name="Roest Crollius H."/>
            <person name="Guiguen Y."/>
        </authorList>
    </citation>
    <scope>NUCLEOTIDE SEQUENCE</scope>
    <source>
        <strain evidence="1">WJC10195</strain>
    </source>
</reference>
<gene>
    <name evidence="1" type="ORF">SKAU_G00061460</name>
</gene>
<proteinExistence type="predicted"/>
<protein>
    <submittedName>
        <fullName evidence="1">Uncharacterized protein</fullName>
    </submittedName>
</protein>
<name>A0A9Q1G5H2_SYNKA</name>
<dbReference type="Proteomes" id="UP001152622">
    <property type="component" value="Chromosome 2"/>
</dbReference>
<evidence type="ECO:0000313" key="1">
    <source>
        <dbReference type="EMBL" id="KAJ8375566.1"/>
    </source>
</evidence>
<organism evidence="1 2">
    <name type="scientific">Synaphobranchus kaupii</name>
    <name type="common">Kaup's arrowtooth eel</name>
    <dbReference type="NCBI Taxonomy" id="118154"/>
    <lineage>
        <taxon>Eukaryota</taxon>
        <taxon>Metazoa</taxon>
        <taxon>Chordata</taxon>
        <taxon>Craniata</taxon>
        <taxon>Vertebrata</taxon>
        <taxon>Euteleostomi</taxon>
        <taxon>Actinopterygii</taxon>
        <taxon>Neopterygii</taxon>
        <taxon>Teleostei</taxon>
        <taxon>Anguilliformes</taxon>
        <taxon>Synaphobranchidae</taxon>
        <taxon>Synaphobranchus</taxon>
    </lineage>
</organism>
<comment type="caution">
    <text evidence="1">The sequence shown here is derived from an EMBL/GenBank/DDBJ whole genome shotgun (WGS) entry which is preliminary data.</text>
</comment>
<accession>A0A9Q1G5H2</accession>
<dbReference type="OrthoDB" id="8595960at2759"/>
<dbReference type="EMBL" id="JAINUF010000002">
    <property type="protein sequence ID" value="KAJ8375566.1"/>
    <property type="molecule type" value="Genomic_DNA"/>
</dbReference>
<sequence>MANPKPVRLLVTVSEDSSYRVELTTVPDTVEELIEQMIGLRLAKPIQAIQNVLIQMTQSQQQQLIRGIQNRAMAKGVPHPNLLL</sequence>
<evidence type="ECO:0000313" key="2">
    <source>
        <dbReference type="Proteomes" id="UP001152622"/>
    </source>
</evidence>
<keyword evidence="2" id="KW-1185">Reference proteome</keyword>
<dbReference type="AlphaFoldDB" id="A0A9Q1G5H2"/>